<keyword evidence="1" id="KW-0472">Membrane</keyword>
<sequence>MSEKARSFFKDVLLVAGVFTVLSGAYVGFAYAERYRALTGAYIAQSEKLMSILSQQSK</sequence>
<feature type="transmembrane region" description="Helical" evidence="1">
    <location>
        <begin position="12"/>
        <end position="32"/>
    </location>
</feature>
<keyword evidence="1" id="KW-1133">Transmembrane helix</keyword>
<evidence type="ECO:0000256" key="1">
    <source>
        <dbReference type="SAM" id="Phobius"/>
    </source>
</evidence>
<reference evidence="2" key="1">
    <citation type="journal article" date="2015" name="Nature">
        <title>Complex archaea that bridge the gap between prokaryotes and eukaryotes.</title>
        <authorList>
            <person name="Spang A."/>
            <person name="Saw J.H."/>
            <person name="Jorgensen S.L."/>
            <person name="Zaremba-Niedzwiedzka K."/>
            <person name="Martijn J."/>
            <person name="Lind A.E."/>
            <person name="van Eijk R."/>
            <person name="Schleper C."/>
            <person name="Guy L."/>
            <person name="Ettema T.J."/>
        </authorList>
    </citation>
    <scope>NUCLEOTIDE SEQUENCE</scope>
</reference>
<comment type="caution">
    <text evidence="2">The sequence shown here is derived from an EMBL/GenBank/DDBJ whole genome shotgun (WGS) entry which is preliminary data.</text>
</comment>
<keyword evidence="1" id="KW-0812">Transmembrane</keyword>
<evidence type="ECO:0000313" key="2">
    <source>
        <dbReference type="EMBL" id="KKL13642.1"/>
    </source>
</evidence>
<proteinExistence type="predicted"/>
<gene>
    <name evidence="2" type="ORF">LCGC14_2523730</name>
</gene>
<name>A0A0F9BII0_9ZZZZ</name>
<dbReference type="EMBL" id="LAZR01040776">
    <property type="protein sequence ID" value="KKL13642.1"/>
    <property type="molecule type" value="Genomic_DNA"/>
</dbReference>
<dbReference type="AlphaFoldDB" id="A0A0F9BII0"/>
<organism evidence="2">
    <name type="scientific">marine sediment metagenome</name>
    <dbReference type="NCBI Taxonomy" id="412755"/>
    <lineage>
        <taxon>unclassified sequences</taxon>
        <taxon>metagenomes</taxon>
        <taxon>ecological metagenomes</taxon>
    </lineage>
</organism>
<accession>A0A0F9BII0</accession>
<protein>
    <submittedName>
        <fullName evidence="2">Uncharacterized protein</fullName>
    </submittedName>
</protein>